<keyword evidence="3" id="KW-1185">Reference proteome</keyword>
<dbReference type="InterPro" id="IPR013785">
    <property type="entry name" value="Aldolase_TIM"/>
</dbReference>
<evidence type="ECO:0000313" key="3">
    <source>
        <dbReference type="Proteomes" id="UP000028995"/>
    </source>
</evidence>
<evidence type="ECO:0000256" key="1">
    <source>
        <dbReference type="ARBA" id="ARBA00023277"/>
    </source>
</evidence>
<dbReference type="eggNOG" id="COG3345">
    <property type="taxonomic scope" value="Bacteria"/>
</dbReference>
<reference evidence="2 3" key="1">
    <citation type="submission" date="2014-03" db="EMBL/GenBank/DDBJ databases">
        <title>Genomics of Bifidobacteria.</title>
        <authorList>
            <person name="Ventura M."/>
            <person name="Milani C."/>
            <person name="Lugli G.A."/>
        </authorList>
    </citation>
    <scope>NUCLEOTIDE SEQUENCE [LARGE SCALE GENOMIC DNA]</scope>
    <source>
        <strain evidence="2 3">LMG 10510</strain>
    </source>
</reference>
<keyword evidence="2" id="KW-0808">Transferase</keyword>
<dbReference type="Gene3D" id="3.20.20.70">
    <property type="entry name" value="Aldolase class I"/>
    <property type="match status" value="1"/>
</dbReference>
<dbReference type="InterPro" id="IPR017853">
    <property type="entry name" value="GH"/>
</dbReference>
<dbReference type="AlphaFoldDB" id="A0A087AGM8"/>
<dbReference type="SUPFAM" id="SSF51445">
    <property type="entry name" value="(Trans)glycosidases"/>
    <property type="match status" value="1"/>
</dbReference>
<sequence>MTRRLLEVTSVIAHTECGPAGECAARTLPPESVDVRDDADLVAVAVHAQLPVGNPILDHPTFRAPCALTVTCALPMPGSPMLCLYQHKEWWMRPTWVSGFAEVPQRTQMLLWRAADSRWHLLLAVSDRACRADIRGIEGRADGVAIDVSTNQAGRTTVEGLTLLYAYGDDPYMLVERCVRRAARANGIAMRDGRPFPEMLRGLGWCTWDSLGQQVSEEGIVAKMEEFRRLRVPISWVLIDDGWSRTADNKLTGFDADPVRFPHGLAYTVDVLKREYGVRHVGVWQAFHGYWGGVDSDAAELRACGYMFETLPDGMAVPSSQLSQDALACPTRSGGERFWRRWDEALAHDGIDFVKVDAQSTMSVLTRGVESFAALRKRHEVLDQIAAEVFDSALINCMGMAPENYWSRPTSPIVRTSDDFFPRIPESLPEHAIENAYCSLLMGCLYHCDWDMFWTKHPDARVHAWLRWISGGPIYCSDALGATDPQTLRPFLDVDGALTHPDGVGMPIEASLLHDPVHGDVPLGIGNTFHGDDVVLFVGLNKDAAQTAHIAAGDAACDVHDLESGAHVPLDAHETLDVELSYGEYAVFAIERGGISFPHAHSECAVGN</sequence>
<gene>
    <name evidence="2" type="ORF">BCHO_0008</name>
</gene>
<keyword evidence="1" id="KW-0119">Carbohydrate metabolism</keyword>
<accession>A0A087AGM8</accession>
<protein>
    <submittedName>
        <fullName evidence="2">Alpha-galactosidase</fullName>
        <ecNumber evidence="2">2.4.1.82</ecNumber>
    </submittedName>
</protein>
<evidence type="ECO:0000313" key="2">
    <source>
        <dbReference type="EMBL" id="KFI57928.1"/>
    </source>
</evidence>
<dbReference type="STRING" id="35760.BCHO_0008"/>
<proteinExistence type="predicted"/>
<keyword evidence="2" id="KW-0328">Glycosyltransferase</keyword>
<dbReference type="Proteomes" id="UP000028995">
    <property type="component" value="Unassembled WGS sequence"/>
</dbReference>
<dbReference type="PANTHER" id="PTHR31268">
    <property type="match status" value="1"/>
</dbReference>
<dbReference type="EC" id="2.4.1.82" evidence="2"/>
<dbReference type="PANTHER" id="PTHR31268:SF32">
    <property type="entry name" value="GALACTINOL--SUCROSE GALACTOSYLTRANSFERASE 2-RELATED"/>
    <property type="match status" value="1"/>
</dbReference>
<dbReference type="GO" id="GO:0047274">
    <property type="term" value="F:galactinol-sucrose galactosyltransferase activity"/>
    <property type="evidence" value="ECO:0007669"/>
    <property type="project" value="UniProtKB-EC"/>
</dbReference>
<dbReference type="InterPro" id="IPR008811">
    <property type="entry name" value="Glycosyl_hydrolases_36"/>
</dbReference>
<dbReference type="EMBL" id="JGYU01000002">
    <property type="protein sequence ID" value="KFI57928.1"/>
    <property type="molecule type" value="Genomic_DNA"/>
</dbReference>
<dbReference type="Pfam" id="PF05691">
    <property type="entry name" value="Raffinose_syn"/>
    <property type="match status" value="2"/>
</dbReference>
<name>A0A087AGM8_9BIFI</name>
<organism evidence="2 3">
    <name type="scientific">Bifidobacterium choerinum</name>
    <dbReference type="NCBI Taxonomy" id="35760"/>
    <lineage>
        <taxon>Bacteria</taxon>
        <taxon>Bacillati</taxon>
        <taxon>Actinomycetota</taxon>
        <taxon>Actinomycetes</taxon>
        <taxon>Bifidobacteriales</taxon>
        <taxon>Bifidobacteriaceae</taxon>
        <taxon>Bifidobacterium</taxon>
    </lineage>
</organism>
<comment type="caution">
    <text evidence="2">The sequence shown here is derived from an EMBL/GenBank/DDBJ whole genome shotgun (WGS) entry which is preliminary data.</text>
</comment>
<dbReference type="RefSeq" id="WP_160271596.1">
    <property type="nucleotide sequence ID" value="NZ_JGYU01000002.1"/>
</dbReference>